<reference evidence="1" key="2">
    <citation type="journal article" date="2021" name="Microbiome">
        <title>Successional dynamics and alternative stable states in a saline activated sludge microbial community over 9 years.</title>
        <authorList>
            <person name="Wang Y."/>
            <person name="Ye J."/>
            <person name="Ju F."/>
            <person name="Liu L."/>
            <person name="Boyd J.A."/>
            <person name="Deng Y."/>
            <person name="Parks D.H."/>
            <person name="Jiang X."/>
            <person name="Yin X."/>
            <person name="Woodcroft B.J."/>
            <person name="Tyson G.W."/>
            <person name="Hugenholtz P."/>
            <person name="Polz M.F."/>
            <person name="Zhang T."/>
        </authorList>
    </citation>
    <scope>NUCLEOTIDE SEQUENCE</scope>
    <source>
        <strain evidence="1">HKST-UBA14</strain>
    </source>
</reference>
<dbReference type="Proteomes" id="UP000783287">
    <property type="component" value="Unassembled WGS sequence"/>
</dbReference>
<comment type="caution">
    <text evidence="1">The sequence shown here is derived from an EMBL/GenBank/DDBJ whole genome shotgun (WGS) entry which is preliminary data.</text>
</comment>
<feature type="non-terminal residue" evidence="1">
    <location>
        <position position="76"/>
    </location>
</feature>
<protein>
    <submittedName>
        <fullName evidence="1">Uncharacterized protein</fullName>
    </submittedName>
</protein>
<name>A0A955L4Q9_9BACT</name>
<gene>
    <name evidence="1" type="ORF">KC909_01275</name>
</gene>
<dbReference type="EMBL" id="JAGQLK010000016">
    <property type="protein sequence ID" value="MCA9382972.1"/>
    <property type="molecule type" value="Genomic_DNA"/>
</dbReference>
<organism evidence="1 2">
    <name type="scientific">Candidatus Dojkabacteria bacterium</name>
    <dbReference type="NCBI Taxonomy" id="2099670"/>
    <lineage>
        <taxon>Bacteria</taxon>
        <taxon>Candidatus Dojkabacteria</taxon>
    </lineage>
</organism>
<evidence type="ECO:0000313" key="1">
    <source>
        <dbReference type="EMBL" id="MCA9382972.1"/>
    </source>
</evidence>
<accession>A0A955L4Q9</accession>
<reference evidence="1" key="1">
    <citation type="submission" date="2020-04" db="EMBL/GenBank/DDBJ databases">
        <authorList>
            <person name="Zhang T."/>
        </authorList>
    </citation>
    <scope>NUCLEOTIDE SEQUENCE</scope>
    <source>
        <strain evidence="1">HKST-UBA14</strain>
    </source>
</reference>
<evidence type="ECO:0000313" key="2">
    <source>
        <dbReference type="Proteomes" id="UP000783287"/>
    </source>
</evidence>
<sequence>MKVDELINNRLSKVEEATKLVFNTPANVWHAVNTECLKTALKYSKKAPFYSKLDLPADQEIEDNPEASVLKFPKLA</sequence>
<dbReference type="AlphaFoldDB" id="A0A955L4Q9"/>
<proteinExistence type="predicted"/>